<feature type="chain" id="PRO_5010706953" description="Phytocyanin domain-containing protein" evidence="12">
    <location>
        <begin position="26"/>
        <end position="208"/>
    </location>
</feature>
<reference evidence="15" key="2">
    <citation type="journal article" date="2018" name="Plant J.">
        <title>The Sorghum bicolor reference genome: improved assembly, gene annotations, a transcriptome atlas, and signatures of genome organization.</title>
        <authorList>
            <person name="McCormick R.F."/>
            <person name="Truong S.K."/>
            <person name="Sreedasyam A."/>
            <person name="Jenkins J."/>
            <person name="Shu S."/>
            <person name="Sims D."/>
            <person name="Kennedy M."/>
            <person name="Amirebrahimi M."/>
            <person name="Weers B.D."/>
            <person name="McKinley B."/>
            <person name="Mattison A."/>
            <person name="Morishige D.T."/>
            <person name="Grimwood J."/>
            <person name="Schmutz J."/>
            <person name="Mullet J.E."/>
        </authorList>
    </citation>
    <scope>NUCLEOTIDE SEQUENCE [LARGE SCALE GENOMIC DNA]</scope>
    <source>
        <strain evidence="15">cv. BTx623</strain>
    </source>
</reference>
<evidence type="ECO:0000256" key="7">
    <source>
        <dbReference type="ARBA" id="ARBA00022989"/>
    </source>
</evidence>
<keyword evidence="2" id="KW-0813">Transport</keyword>
<dbReference type="InParanoid" id="A0A1W0W273"/>
<dbReference type="Gene3D" id="2.60.40.420">
    <property type="entry name" value="Cupredoxins - blue copper proteins"/>
    <property type="match status" value="1"/>
</dbReference>
<gene>
    <name evidence="14" type="ORF">SORBI_3002G044100</name>
</gene>
<keyword evidence="4" id="KW-0479">Metal-binding</keyword>
<keyword evidence="7" id="KW-1133">Transmembrane helix</keyword>
<evidence type="ECO:0000256" key="11">
    <source>
        <dbReference type="ARBA" id="ARBA00023180"/>
    </source>
</evidence>
<dbReference type="EMBL" id="CM000761">
    <property type="protein sequence ID" value="OQU88488.1"/>
    <property type="molecule type" value="Genomic_DNA"/>
</dbReference>
<feature type="domain" description="Phytocyanin" evidence="13">
    <location>
        <begin position="26"/>
        <end position="126"/>
    </location>
</feature>
<evidence type="ECO:0000256" key="12">
    <source>
        <dbReference type="SAM" id="SignalP"/>
    </source>
</evidence>
<dbReference type="InterPro" id="IPR003245">
    <property type="entry name" value="Phytocyanin_dom"/>
</dbReference>
<evidence type="ECO:0000256" key="3">
    <source>
        <dbReference type="ARBA" id="ARBA00022692"/>
    </source>
</evidence>
<dbReference type="STRING" id="4558.A0A1W0W273"/>
<dbReference type="GO" id="GO:0009610">
    <property type="term" value="P:response to symbiotic fungus"/>
    <property type="evidence" value="ECO:0007669"/>
    <property type="project" value="UniProtKB-ARBA"/>
</dbReference>
<accession>A0A1W0W273</accession>
<evidence type="ECO:0000256" key="5">
    <source>
        <dbReference type="ARBA" id="ARBA00022729"/>
    </source>
</evidence>
<dbReference type="CDD" id="cd04216">
    <property type="entry name" value="Phytocyanin"/>
    <property type="match status" value="1"/>
</dbReference>
<evidence type="ECO:0000256" key="8">
    <source>
        <dbReference type="ARBA" id="ARBA00023008"/>
    </source>
</evidence>
<evidence type="ECO:0000256" key="2">
    <source>
        <dbReference type="ARBA" id="ARBA00022448"/>
    </source>
</evidence>
<comment type="subcellular location">
    <subcellularLocation>
        <location evidence="1">Membrane</location>
        <topology evidence="1">Single-pass type I membrane protein</topology>
    </subcellularLocation>
</comment>
<evidence type="ECO:0000256" key="9">
    <source>
        <dbReference type="ARBA" id="ARBA00023136"/>
    </source>
</evidence>
<keyword evidence="9" id="KW-0472">Membrane</keyword>
<sequence>MASSKQMLLLAVVAAVACLAPLASATVFMVGDNLGWRAKFNNTHWADGKTFRVGDSLLFMYPKEKHTVVQVGEDDFAACNLQGNWLGVWDSGDDVVTLDKPGKVWFICSKPNHCLNGMKLAIDVVDDDSAPTPLPFPFPEVPGLPAAPQQSSVCPFPFPFCGPAPAPAPESTSSPRKSPFPIPAPATSPLFRFLFPSWSGSAAASAPA</sequence>
<proteinExistence type="predicted"/>
<keyword evidence="6" id="KW-0249">Electron transport</keyword>
<evidence type="ECO:0000256" key="1">
    <source>
        <dbReference type="ARBA" id="ARBA00004479"/>
    </source>
</evidence>
<keyword evidence="10" id="KW-1015">Disulfide bond</keyword>
<feature type="non-terminal residue" evidence="14">
    <location>
        <position position="208"/>
    </location>
</feature>
<dbReference type="PANTHER" id="PTHR33021:SF557">
    <property type="entry name" value="OS07G0165900 PROTEIN"/>
    <property type="match status" value="1"/>
</dbReference>
<dbReference type="InterPro" id="IPR008972">
    <property type="entry name" value="Cupredoxin"/>
</dbReference>
<evidence type="ECO:0000256" key="10">
    <source>
        <dbReference type="ARBA" id="ARBA00023157"/>
    </source>
</evidence>
<dbReference type="PROSITE" id="PS51485">
    <property type="entry name" value="PHYTOCYANIN"/>
    <property type="match status" value="1"/>
</dbReference>
<dbReference type="PROSITE" id="PS51257">
    <property type="entry name" value="PROKAR_LIPOPROTEIN"/>
    <property type="match status" value="1"/>
</dbReference>
<dbReference type="InterPro" id="IPR039391">
    <property type="entry name" value="Phytocyanin-like"/>
</dbReference>
<dbReference type="Pfam" id="PF02298">
    <property type="entry name" value="Cu_bind_like"/>
    <property type="match status" value="1"/>
</dbReference>
<protein>
    <recommendedName>
        <fullName evidence="13">Phytocyanin domain-containing protein</fullName>
    </recommendedName>
</protein>
<keyword evidence="15" id="KW-1185">Reference proteome</keyword>
<dbReference type="GO" id="GO:0046872">
    <property type="term" value="F:metal ion binding"/>
    <property type="evidence" value="ECO:0007669"/>
    <property type="project" value="UniProtKB-KW"/>
</dbReference>
<evidence type="ECO:0000259" key="13">
    <source>
        <dbReference type="PROSITE" id="PS51485"/>
    </source>
</evidence>
<keyword evidence="11" id="KW-0325">Glycoprotein</keyword>
<evidence type="ECO:0000256" key="6">
    <source>
        <dbReference type="ARBA" id="ARBA00022982"/>
    </source>
</evidence>
<dbReference type="OMA" id="NNTHWAD"/>
<dbReference type="GO" id="GO:0005886">
    <property type="term" value="C:plasma membrane"/>
    <property type="evidence" value="ECO:0000318"/>
    <property type="project" value="GO_Central"/>
</dbReference>
<dbReference type="GO" id="GO:0009055">
    <property type="term" value="F:electron transfer activity"/>
    <property type="evidence" value="ECO:0007669"/>
    <property type="project" value="InterPro"/>
</dbReference>
<evidence type="ECO:0000256" key="4">
    <source>
        <dbReference type="ARBA" id="ARBA00022723"/>
    </source>
</evidence>
<dbReference type="SUPFAM" id="SSF49503">
    <property type="entry name" value="Cupredoxins"/>
    <property type="match status" value="1"/>
</dbReference>
<dbReference type="PANTHER" id="PTHR33021">
    <property type="entry name" value="BLUE COPPER PROTEIN"/>
    <property type="match status" value="1"/>
</dbReference>
<dbReference type="eggNOG" id="ENOG502R20J">
    <property type="taxonomic scope" value="Eukaryota"/>
</dbReference>
<dbReference type="Proteomes" id="UP000000768">
    <property type="component" value="Chromosome 2"/>
</dbReference>
<reference evidence="14 15" key="1">
    <citation type="journal article" date="2009" name="Nature">
        <title>The Sorghum bicolor genome and the diversification of grasses.</title>
        <authorList>
            <person name="Paterson A.H."/>
            <person name="Bowers J.E."/>
            <person name="Bruggmann R."/>
            <person name="Dubchak I."/>
            <person name="Grimwood J."/>
            <person name="Gundlach H."/>
            <person name="Haberer G."/>
            <person name="Hellsten U."/>
            <person name="Mitros T."/>
            <person name="Poliakov A."/>
            <person name="Schmutz J."/>
            <person name="Spannagl M."/>
            <person name="Tang H."/>
            <person name="Wang X."/>
            <person name="Wicker T."/>
            <person name="Bharti A.K."/>
            <person name="Chapman J."/>
            <person name="Feltus F.A."/>
            <person name="Gowik U."/>
            <person name="Grigoriev I.V."/>
            <person name="Lyons E."/>
            <person name="Maher C.A."/>
            <person name="Martis M."/>
            <person name="Narechania A."/>
            <person name="Otillar R.P."/>
            <person name="Penning B.W."/>
            <person name="Salamov A.A."/>
            <person name="Wang Y."/>
            <person name="Zhang L."/>
            <person name="Carpita N.C."/>
            <person name="Freeling M."/>
            <person name="Gingle A.R."/>
            <person name="Hash C.T."/>
            <person name="Keller B."/>
            <person name="Klein P."/>
            <person name="Kresovich S."/>
            <person name="McCann M.C."/>
            <person name="Ming R."/>
            <person name="Peterson D.G."/>
            <person name="Mehboob-ur-Rahman"/>
            <person name="Ware D."/>
            <person name="Westhoff P."/>
            <person name="Mayer K.F."/>
            <person name="Messing J."/>
            <person name="Rokhsar D.S."/>
        </authorList>
    </citation>
    <scope>NUCLEOTIDE SEQUENCE [LARGE SCALE GENOMIC DNA]</scope>
    <source>
        <strain evidence="15">cv. BTx623</strain>
    </source>
</reference>
<keyword evidence="3" id="KW-0812">Transmembrane</keyword>
<dbReference type="AlphaFoldDB" id="A0A1W0W273"/>
<feature type="signal peptide" evidence="12">
    <location>
        <begin position="1"/>
        <end position="25"/>
    </location>
</feature>
<evidence type="ECO:0000313" key="15">
    <source>
        <dbReference type="Proteomes" id="UP000000768"/>
    </source>
</evidence>
<keyword evidence="8" id="KW-0186">Copper</keyword>
<organism evidence="14 15">
    <name type="scientific">Sorghum bicolor</name>
    <name type="common">Sorghum</name>
    <name type="synonym">Sorghum vulgare</name>
    <dbReference type="NCBI Taxonomy" id="4558"/>
    <lineage>
        <taxon>Eukaryota</taxon>
        <taxon>Viridiplantae</taxon>
        <taxon>Streptophyta</taxon>
        <taxon>Embryophyta</taxon>
        <taxon>Tracheophyta</taxon>
        <taxon>Spermatophyta</taxon>
        <taxon>Magnoliopsida</taxon>
        <taxon>Liliopsida</taxon>
        <taxon>Poales</taxon>
        <taxon>Poaceae</taxon>
        <taxon>PACMAD clade</taxon>
        <taxon>Panicoideae</taxon>
        <taxon>Andropogonodae</taxon>
        <taxon>Andropogoneae</taxon>
        <taxon>Sorghinae</taxon>
        <taxon>Sorghum</taxon>
    </lineage>
</organism>
<evidence type="ECO:0000313" key="14">
    <source>
        <dbReference type="EMBL" id="OQU88488.1"/>
    </source>
</evidence>
<keyword evidence="5 12" id="KW-0732">Signal</keyword>
<dbReference type="FunFam" id="2.60.40.420:FF:000067">
    <property type="entry name" value="Cupredoxin superfamily protein"/>
    <property type="match status" value="1"/>
</dbReference>
<dbReference type="Gramene" id="OQU88488">
    <property type="protein sequence ID" value="OQU88488"/>
    <property type="gene ID" value="SORBI_3002G044100"/>
</dbReference>
<name>A0A1W0W273_SORBI</name>